<organism evidence="7 8">
    <name type="scientific">Parthenolecanium corni</name>
    <dbReference type="NCBI Taxonomy" id="536013"/>
    <lineage>
        <taxon>Eukaryota</taxon>
        <taxon>Metazoa</taxon>
        <taxon>Ecdysozoa</taxon>
        <taxon>Arthropoda</taxon>
        <taxon>Hexapoda</taxon>
        <taxon>Insecta</taxon>
        <taxon>Pterygota</taxon>
        <taxon>Neoptera</taxon>
        <taxon>Paraneoptera</taxon>
        <taxon>Hemiptera</taxon>
        <taxon>Sternorrhyncha</taxon>
        <taxon>Coccoidea</taxon>
        <taxon>Coccidae</taxon>
        <taxon>Parthenolecanium</taxon>
    </lineage>
</organism>
<proteinExistence type="inferred from homology"/>
<evidence type="ECO:0000256" key="1">
    <source>
        <dbReference type="ARBA" id="ARBA00004906"/>
    </source>
</evidence>
<keyword evidence="4" id="KW-0498">Mitosis</keyword>
<feature type="region of interest" description="Disordered" evidence="6">
    <location>
        <begin position="47"/>
        <end position="124"/>
    </location>
</feature>
<dbReference type="Proteomes" id="UP001367676">
    <property type="component" value="Unassembled WGS sequence"/>
</dbReference>
<gene>
    <name evidence="7" type="ORF">V9T40_005553</name>
</gene>
<accession>A0AAN9YAX0</accession>
<evidence type="ECO:0000256" key="4">
    <source>
        <dbReference type="ARBA" id="ARBA00022776"/>
    </source>
</evidence>
<dbReference type="EMBL" id="JBBCAQ010000003">
    <property type="protein sequence ID" value="KAK7604367.1"/>
    <property type="molecule type" value="Genomic_DNA"/>
</dbReference>
<dbReference type="GO" id="GO:0090266">
    <property type="term" value="P:regulation of mitotic cell cycle spindle assembly checkpoint"/>
    <property type="evidence" value="ECO:0007669"/>
    <property type="project" value="InterPro"/>
</dbReference>
<dbReference type="GO" id="GO:0051301">
    <property type="term" value="P:cell division"/>
    <property type="evidence" value="ECO:0007669"/>
    <property type="project" value="UniProtKB-KW"/>
</dbReference>
<evidence type="ECO:0000256" key="6">
    <source>
        <dbReference type="SAM" id="MobiDB-lite"/>
    </source>
</evidence>
<keyword evidence="5" id="KW-0131">Cell cycle</keyword>
<dbReference type="PANTHER" id="PTHR22526:SF2">
    <property type="entry name" value="ANAPHASE PROMOTING COMPLEX C SUBUNIT 15, PSEUDOGENE-RELATED"/>
    <property type="match status" value="1"/>
</dbReference>
<dbReference type="Pfam" id="PF15243">
    <property type="entry name" value="ANAPC15"/>
    <property type="match status" value="1"/>
</dbReference>
<evidence type="ECO:0000256" key="3">
    <source>
        <dbReference type="ARBA" id="ARBA00022618"/>
    </source>
</evidence>
<feature type="compositionally biased region" description="Acidic residues" evidence="6">
    <location>
        <begin position="64"/>
        <end position="92"/>
    </location>
</feature>
<comment type="pathway">
    <text evidence="1">Protein modification; protein ubiquitination.</text>
</comment>
<dbReference type="GO" id="GO:0005680">
    <property type="term" value="C:anaphase-promoting complex"/>
    <property type="evidence" value="ECO:0007669"/>
    <property type="project" value="InterPro"/>
</dbReference>
<keyword evidence="3" id="KW-0132">Cell division</keyword>
<comment type="similarity">
    <text evidence="2">Belongs to the APC15 family.</text>
</comment>
<evidence type="ECO:0000313" key="8">
    <source>
        <dbReference type="Proteomes" id="UP001367676"/>
    </source>
</evidence>
<evidence type="ECO:0000313" key="7">
    <source>
        <dbReference type="EMBL" id="KAK7604367.1"/>
    </source>
</evidence>
<dbReference type="PANTHER" id="PTHR22526">
    <property type="entry name" value="ANAPHASE PROMOTING COMPLEX C SUBUNIT 15, PSEUDOGENE-RELATED"/>
    <property type="match status" value="1"/>
</dbReference>
<dbReference type="AlphaFoldDB" id="A0AAN9YAX0"/>
<name>A0AAN9YAX0_9HEMI</name>
<evidence type="ECO:0000256" key="2">
    <source>
        <dbReference type="ARBA" id="ARBA00009618"/>
    </source>
</evidence>
<protein>
    <submittedName>
        <fullName evidence="7">Uncharacterized protein</fullName>
    </submittedName>
</protein>
<comment type="caution">
    <text evidence="7">The sequence shown here is derived from an EMBL/GenBank/DDBJ whole genome shotgun (WGS) entry which is preliminary data.</text>
</comment>
<sequence>MSIPLFPKLEPNTRESFWYCAERHRNDAADIEQIEHEHENWVAGINDRFRNETPLGTPIQVPPQEDEDDEEEEDDDDDEEETDESHDNDNEDVSFNNGSINGEIMQIAPQSADPIRNRLNRPAR</sequence>
<evidence type="ECO:0000256" key="5">
    <source>
        <dbReference type="ARBA" id="ARBA00023306"/>
    </source>
</evidence>
<reference evidence="7 8" key="1">
    <citation type="submission" date="2024-03" db="EMBL/GenBank/DDBJ databases">
        <title>Adaptation during the transition from Ophiocordyceps entomopathogen to insect associate is accompanied by gene loss and intensified selection.</title>
        <authorList>
            <person name="Ward C.M."/>
            <person name="Onetto C.A."/>
            <person name="Borneman A.R."/>
        </authorList>
    </citation>
    <scope>NUCLEOTIDE SEQUENCE [LARGE SCALE GENOMIC DNA]</scope>
    <source>
        <strain evidence="7">AWRI1</strain>
        <tissue evidence="7">Single Adult Female</tissue>
    </source>
</reference>
<dbReference type="InterPro" id="IPR026182">
    <property type="entry name" value="ANAPC15"/>
</dbReference>
<keyword evidence="8" id="KW-1185">Reference proteome</keyword>